<dbReference type="EMBL" id="MCGO01000041">
    <property type="protein sequence ID" value="ORY39048.1"/>
    <property type="molecule type" value="Genomic_DNA"/>
</dbReference>
<evidence type="ECO:0000256" key="2">
    <source>
        <dbReference type="ARBA" id="ARBA00022525"/>
    </source>
</evidence>
<sequence length="303" mass="32912">MIFNSLVLTTSLLAGTVLATDPPREESQNGYFGLNPVAPNMQHVLNTRSMWEDMNLYLIWYGQWAAADKAIITDFLGGLGNSDFWGIEQKYFQLYDQSSTNPHATPVGVKKYVTKNVKIGGQVDDAWSQGKVLGTSNGNSGPIPKIVGNHVKDKSLPNDPNGFYIVLGDSQTVEGNSCSQYCGYHTSTYGSNPDLVYTYVGNPAACGPNGVIGCGGNLITPNGNAGVDAMLSPLAHELAEGGSNPDTAVSGWNNPDGYENGDNCAYSNLWSQETTRSCGFYYNQEWNGRKYHIQQLWDPETHS</sequence>
<dbReference type="OrthoDB" id="2145001at2759"/>
<reference evidence="6 7" key="1">
    <citation type="submission" date="2016-07" db="EMBL/GenBank/DDBJ databases">
        <title>Pervasive Adenine N6-methylation of Active Genes in Fungi.</title>
        <authorList>
            <consortium name="DOE Joint Genome Institute"/>
            <person name="Mondo S.J."/>
            <person name="Dannebaum R.O."/>
            <person name="Kuo R.C."/>
            <person name="Labutti K."/>
            <person name="Haridas S."/>
            <person name="Kuo A."/>
            <person name="Salamov A."/>
            <person name="Ahrendt S.R."/>
            <person name="Lipzen A."/>
            <person name="Sullivan W."/>
            <person name="Andreopoulos W.B."/>
            <person name="Clum A."/>
            <person name="Lindquist E."/>
            <person name="Daum C."/>
            <person name="Ramamoorthy G.K."/>
            <person name="Gryganskyi A."/>
            <person name="Culley D."/>
            <person name="Magnuson J.K."/>
            <person name="James T.Y."/>
            <person name="O'Malley M.A."/>
            <person name="Stajich J.E."/>
            <person name="Spatafora J.W."/>
            <person name="Visel A."/>
            <person name="Grigoriev I.V."/>
        </authorList>
    </citation>
    <scope>NUCLEOTIDE SEQUENCE [LARGE SCALE GENOMIC DNA]</scope>
    <source>
        <strain evidence="6 7">JEL800</strain>
    </source>
</reference>
<feature type="chain" id="PRO_5013390794" description="Phosphate-induced protein 1" evidence="5">
    <location>
        <begin position="20"/>
        <end position="303"/>
    </location>
</feature>
<dbReference type="Proteomes" id="UP000193642">
    <property type="component" value="Unassembled WGS sequence"/>
</dbReference>
<protein>
    <recommendedName>
        <fullName evidence="8">Phosphate-induced protein 1</fullName>
    </recommendedName>
</protein>
<keyword evidence="2" id="KW-0964">Secreted</keyword>
<dbReference type="PANTHER" id="PTHR31279">
    <property type="entry name" value="PROTEIN EXORDIUM-LIKE 5"/>
    <property type="match status" value="1"/>
</dbReference>
<comment type="similarity">
    <text evidence="4">Belongs to the EXORDIUM family.</text>
</comment>
<evidence type="ECO:0000313" key="6">
    <source>
        <dbReference type="EMBL" id="ORY39048.1"/>
    </source>
</evidence>
<evidence type="ECO:0000313" key="7">
    <source>
        <dbReference type="Proteomes" id="UP000193642"/>
    </source>
</evidence>
<keyword evidence="3 5" id="KW-0732">Signal</keyword>
<dbReference type="InterPro" id="IPR006766">
    <property type="entry name" value="EXORDIUM-like"/>
</dbReference>
<dbReference type="PANTHER" id="PTHR31279:SF58">
    <property type="entry name" value="PROTEIN EXORDIUM-LIKE 2"/>
    <property type="match status" value="1"/>
</dbReference>
<feature type="non-terminal residue" evidence="6">
    <location>
        <position position="303"/>
    </location>
</feature>
<gene>
    <name evidence="6" type="ORF">BCR33DRAFT_831426</name>
</gene>
<comment type="caution">
    <text evidence="6">The sequence shown here is derived from an EMBL/GenBank/DDBJ whole genome shotgun (WGS) entry which is preliminary data.</text>
</comment>
<comment type="subcellular location">
    <subcellularLocation>
        <location evidence="1">Secreted</location>
    </subcellularLocation>
</comment>
<evidence type="ECO:0008006" key="8">
    <source>
        <dbReference type="Google" id="ProtNLM"/>
    </source>
</evidence>
<evidence type="ECO:0000256" key="5">
    <source>
        <dbReference type="SAM" id="SignalP"/>
    </source>
</evidence>
<evidence type="ECO:0000256" key="4">
    <source>
        <dbReference type="ARBA" id="ARBA00023591"/>
    </source>
</evidence>
<name>A0A1Y2BWC4_9FUNG</name>
<dbReference type="AlphaFoldDB" id="A0A1Y2BWC4"/>
<dbReference type="GO" id="GO:0005576">
    <property type="term" value="C:extracellular region"/>
    <property type="evidence" value="ECO:0007669"/>
    <property type="project" value="UniProtKB-SubCell"/>
</dbReference>
<accession>A0A1Y2BWC4</accession>
<evidence type="ECO:0000256" key="1">
    <source>
        <dbReference type="ARBA" id="ARBA00004613"/>
    </source>
</evidence>
<proteinExistence type="inferred from homology"/>
<dbReference type="Pfam" id="PF04674">
    <property type="entry name" value="Phi_1"/>
    <property type="match status" value="1"/>
</dbReference>
<evidence type="ECO:0000256" key="3">
    <source>
        <dbReference type="ARBA" id="ARBA00022729"/>
    </source>
</evidence>
<keyword evidence="7" id="KW-1185">Reference proteome</keyword>
<feature type="signal peptide" evidence="5">
    <location>
        <begin position="1"/>
        <end position="19"/>
    </location>
</feature>
<organism evidence="6 7">
    <name type="scientific">Rhizoclosmatium globosum</name>
    <dbReference type="NCBI Taxonomy" id="329046"/>
    <lineage>
        <taxon>Eukaryota</taxon>
        <taxon>Fungi</taxon>
        <taxon>Fungi incertae sedis</taxon>
        <taxon>Chytridiomycota</taxon>
        <taxon>Chytridiomycota incertae sedis</taxon>
        <taxon>Chytridiomycetes</taxon>
        <taxon>Chytridiales</taxon>
        <taxon>Chytriomycetaceae</taxon>
        <taxon>Rhizoclosmatium</taxon>
    </lineage>
</organism>